<organism evidence="2 3">
    <name type="scientific">Paenibacillus favisporus</name>
    <dbReference type="NCBI Taxonomy" id="221028"/>
    <lineage>
        <taxon>Bacteria</taxon>
        <taxon>Bacillati</taxon>
        <taxon>Bacillota</taxon>
        <taxon>Bacilli</taxon>
        <taxon>Bacillales</taxon>
        <taxon>Paenibacillaceae</taxon>
        <taxon>Paenibacillus</taxon>
    </lineage>
</organism>
<evidence type="ECO:0000259" key="1">
    <source>
        <dbReference type="Pfam" id="PF07833"/>
    </source>
</evidence>
<dbReference type="EMBL" id="JBEPLV010000004">
    <property type="protein sequence ID" value="MET3547552.1"/>
    <property type="molecule type" value="Genomic_DNA"/>
</dbReference>
<dbReference type="RefSeq" id="WP_354499520.1">
    <property type="nucleotide sequence ID" value="NZ_JBEPLV010000004.1"/>
</dbReference>
<dbReference type="Proteomes" id="UP001549098">
    <property type="component" value="Unassembled WGS sequence"/>
</dbReference>
<comment type="caution">
    <text evidence="2">The sequence shown here is derived from an EMBL/GenBank/DDBJ whole genome shotgun (WGS) entry which is preliminary data.</text>
</comment>
<dbReference type="Gene3D" id="3.30.457.10">
    <property type="entry name" value="Copper amine oxidase-like, N-terminal domain"/>
    <property type="match status" value="1"/>
</dbReference>
<protein>
    <recommendedName>
        <fullName evidence="1">Copper amine oxidase-like N-terminal domain-containing protein</fullName>
    </recommendedName>
</protein>
<keyword evidence="3" id="KW-1185">Reference proteome</keyword>
<reference evidence="2 3" key="1">
    <citation type="submission" date="2024-06" db="EMBL/GenBank/DDBJ databases">
        <title>Genomic Encyclopedia of Type Strains, Phase IV (KMG-IV): sequencing the most valuable type-strain genomes for metagenomic binning, comparative biology and taxonomic classification.</title>
        <authorList>
            <person name="Goeker M."/>
        </authorList>
    </citation>
    <scope>NUCLEOTIDE SEQUENCE [LARGE SCALE GENOMIC DNA]</scope>
    <source>
        <strain evidence="2 3">DSM 17253</strain>
    </source>
</reference>
<dbReference type="SUPFAM" id="SSF55383">
    <property type="entry name" value="Copper amine oxidase, domain N"/>
    <property type="match status" value="1"/>
</dbReference>
<evidence type="ECO:0000313" key="3">
    <source>
        <dbReference type="Proteomes" id="UP001549098"/>
    </source>
</evidence>
<name>A0ABV2F705_9BACL</name>
<feature type="domain" description="Copper amine oxidase-like N-terminal" evidence="1">
    <location>
        <begin position="38"/>
        <end position="145"/>
    </location>
</feature>
<dbReference type="InterPro" id="IPR036582">
    <property type="entry name" value="Mao_N_sf"/>
</dbReference>
<sequence length="154" mass="16731">MFKKIVIPVFLTSLLTIFMSIPAYASPPRIIYSLYVQLNGAPIESDSTPPYINTATNTAYVPLRVISEGMGQSVSWDKNKQQVTIQSNDGTVMTMTIGSTTAYVNGEAKILPSAPEMPFMRVMVPIRFVSEVLGATVNASAKDGATYVDISFKP</sequence>
<dbReference type="Pfam" id="PF07833">
    <property type="entry name" value="Cu_amine_oxidN1"/>
    <property type="match status" value="1"/>
</dbReference>
<evidence type="ECO:0000313" key="2">
    <source>
        <dbReference type="EMBL" id="MET3547552.1"/>
    </source>
</evidence>
<proteinExistence type="predicted"/>
<gene>
    <name evidence="2" type="ORF">ABID47_004168</name>
</gene>
<dbReference type="InterPro" id="IPR012854">
    <property type="entry name" value="Cu_amine_oxidase-like_N"/>
</dbReference>
<accession>A0ABV2F705</accession>